<accession>A0ABX0AKQ0</accession>
<comment type="caution">
    <text evidence="1">The sequence shown here is derived from an EMBL/GenBank/DDBJ whole genome shotgun (WGS) entry which is preliminary data.</text>
</comment>
<organism evidence="1 2">
    <name type="scientific">Pseudoxanthomonas gei</name>
    <dbReference type="NCBI Taxonomy" id="1383030"/>
    <lineage>
        <taxon>Bacteria</taxon>
        <taxon>Pseudomonadati</taxon>
        <taxon>Pseudomonadota</taxon>
        <taxon>Gammaproteobacteria</taxon>
        <taxon>Lysobacterales</taxon>
        <taxon>Lysobacteraceae</taxon>
        <taxon>Pseudoxanthomonas</taxon>
    </lineage>
</organism>
<protein>
    <submittedName>
        <fullName evidence="1">Uncharacterized protein</fullName>
    </submittedName>
</protein>
<sequence>MDPVQVVAVATQIQQQIAYMVANCKLQPQADAALHLIIAQLAAGAQALKDHPGDLGPVPPMRQTLQQYPRQFDDSTWTADEAEEAH</sequence>
<proteinExistence type="predicted"/>
<reference evidence="1 2" key="1">
    <citation type="submission" date="2018-07" db="EMBL/GenBank/DDBJ databases">
        <title>Whole genome Sequencing of Pseudoxanthomonas gei KCTC 32298 (T).</title>
        <authorList>
            <person name="Kumar S."/>
            <person name="Bansal K."/>
            <person name="Kaur A."/>
            <person name="Patil P."/>
            <person name="Sharma S."/>
            <person name="Patil P.B."/>
        </authorList>
    </citation>
    <scope>NUCLEOTIDE SEQUENCE [LARGE SCALE GENOMIC DNA]</scope>
    <source>
        <strain evidence="1 2">KCTC 32298</strain>
    </source>
</reference>
<keyword evidence="2" id="KW-1185">Reference proteome</keyword>
<name>A0ABX0AKQ0_9GAMM</name>
<evidence type="ECO:0000313" key="2">
    <source>
        <dbReference type="Proteomes" id="UP001429354"/>
    </source>
</evidence>
<evidence type="ECO:0000313" key="1">
    <source>
        <dbReference type="EMBL" id="NDK39818.1"/>
    </source>
</evidence>
<dbReference type="RefSeq" id="WP_162350475.1">
    <property type="nucleotide sequence ID" value="NZ_QOVG01000009.1"/>
</dbReference>
<gene>
    <name evidence="1" type="ORF">DT603_13320</name>
</gene>
<dbReference type="EMBL" id="QOVG01000009">
    <property type="protein sequence ID" value="NDK39818.1"/>
    <property type="molecule type" value="Genomic_DNA"/>
</dbReference>
<dbReference type="Proteomes" id="UP001429354">
    <property type="component" value="Unassembled WGS sequence"/>
</dbReference>